<dbReference type="OrthoDB" id="8527581at2"/>
<gene>
    <name evidence="1" type="ORF">DNK49_02250</name>
</gene>
<sequence>MQMGVEPYTAEPARAVSALLHLLSRFPARQSPAIAQAIVAHLRLVGDDPQIAGCIRESAADLVAEWEAYAVLSELEASGNSTRCC</sequence>
<keyword evidence="2" id="KW-1185">Reference proteome</keyword>
<comment type="caution">
    <text evidence="1">The sequence shown here is derived from an EMBL/GenBank/DDBJ whole genome shotgun (WGS) entry which is preliminary data.</text>
</comment>
<dbReference type="EMBL" id="QKOE01000001">
    <property type="protein sequence ID" value="PZA18677.1"/>
    <property type="molecule type" value="Genomic_DNA"/>
</dbReference>
<evidence type="ECO:0000313" key="1">
    <source>
        <dbReference type="EMBL" id="PZA18677.1"/>
    </source>
</evidence>
<protein>
    <submittedName>
        <fullName evidence="1">Uncharacterized protein</fullName>
    </submittedName>
</protein>
<accession>A0A323V1R1</accession>
<dbReference type="Proteomes" id="UP000248259">
    <property type="component" value="Unassembled WGS sequence"/>
</dbReference>
<reference evidence="1 2" key="1">
    <citation type="submission" date="2018-06" db="EMBL/GenBank/DDBJ databases">
        <title>Azoarcus communis strain SWub3 genome.</title>
        <authorList>
            <person name="Zorraquino Salvo V."/>
            <person name="Toubiana D."/>
            <person name="Blumwald E."/>
        </authorList>
    </citation>
    <scope>NUCLEOTIDE SEQUENCE [LARGE SCALE GENOMIC DNA]</scope>
    <source>
        <strain evidence="1 2">SWub3</strain>
    </source>
</reference>
<organism evidence="1 2">
    <name type="scientific">Parazoarcus communis SWub3 = DSM 12120</name>
    <dbReference type="NCBI Taxonomy" id="1121029"/>
    <lineage>
        <taxon>Bacteria</taxon>
        <taxon>Pseudomonadati</taxon>
        <taxon>Pseudomonadota</taxon>
        <taxon>Betaproteobacteria</taxon>
        <taxon>Rhodocyclales</taxon>
        <taxon>Zoogloeaceae</taxon>
        <taxon>Parazoarcus</taxon>
    </lineage>
</organism>
<dbReference type="AlphaFoldDB" id="A0A323V1R1"/>
<name>A0A323V1R1_9RHOO</name>
<proteinExistence type="predicted"/>
<evidence type="ECO:0000313" key="2">
    <source>
        <dbReference type="Proteomes" id="UP000248259"/>
    </source>
</evidence>